<evidence type="ECO:0000313" key="9">
    <source>
        <dbReference type="EMBL" id="RGE65249.1"/>
    </source>
</evidence>
<dbReference type="GO" id="GO:0055085">
    <property type="term" value="P:transmembrane transport"/>
    <property type="evidence" value="ECO:0007669"/>
    <property type="project" value="InterPro"/>
</dbReference>
<dbReference type="PANTHER" id="PTHR43227:SF11">
    <property type="entry name" value="BLL4140 PROTEIN"/>
    <property type="match status" value="1"/>
</dbReference>
<keyword evidence="3" id="KW-1003">Cell membrane</keyword>
<dbReference type="CDD" id="cd06261">
    <property type="entry name" value="TM_PBP2"/>
    <property type="match status" value="1"/>
</dbReference>
<dbReference type="PANTHER" id="PTHR43227">
    <property type="entry name" value="BLL4140 PROTEIN"/>
    <property type="match status" value="1"/>
</dbReference>
<evidence type="ECO:0000313" key="10">
    <source>
        <dbReference type="Proteomes" id="UP000260812"/>
    </source>
</evidence>
<keyword evidence="4 7" id="KW-0812">Transmembrane</keyword>
<dbReference type="AlphaFoldDB" id="A0A3E3IDV2"/>
<accession>A0A3E3IDV2</accession>
<keyword evidence="5 7" id="KW-1133">Transmembrane helix</keyword>
<comment type="caution">
    <text evidence="9">The sequence shown here is derived from an EMBL/GenBank/DDBJ whole genome shotgun (WGS) entry which is preliminary data.</text>
</comment>
<gene>
    <name evidence="9" type="ORF">DXC51_01650</name>
</gene>
<dbReference type="PROSITE" id="PS50928">
    <property type="entry name" value="ABC_TM1"/>
    <property type="match status" value="1"/>
</dbReference>
<keyword evidence="6 7" id="KW-0472">Membrane</keyword>
<dbReference type="InterPro" id="IPR050809">
    <property type="entry name" value="UgpAE/MalFG_permease"/>
</dbReference>
<evidence type="ECO:0000259" key="8">
    <source>
        <dbReference type="PROSITE" id="PS50928"/>
    </source>
</evidence>
<comment type="similarity">
    <text evidence="7">Belongs to the binding-protein-dependent transport system permease family.</text>
</comment>
<sequence length="306" mass="34787">MQVKKKEKRFRQFPYYIMILPGVLYLFINNYIPMAGIFIAFKDIDFSLGIFKSKWVGFKNFEFLFKTSDAWIITRNTLLYNMAFIVLGTIVGVMMAVLLNELISARFRKVYQTVLLLPQLISMVVVAYIVYAFLNTESGFINYSLLKSIGADGINWYSEKKHWPFILVFVNTWKGAGYGCIVYLAAILGIDQSLYESARVDGAGKIRQIFSITLPLLKPTIITMVMMSIGRIFYSDFGLFYQVTMNSGALYDYTSTIDTYVYRALLQRNDLAMSSAAAVYQSVVGFVIIVAVNALVRKIDADNALF</sequence>
<dbReference type="InterPro" id="IPR000515">
    <property type="entry name" value="MetI-like"/>
</dbReference>
<feature type="transmembrane region" description="Helical" evidence="7">
    <location>
        <begin position="278"/>
        <end position="296"/>
    </location>
</feature>
<evidence type="ECO:0000256" key="6">
    <source>
        <dbReference type="ARBA" id="ARBA00023136"/>
    </source>
</evidence>
<evidence type="ECO:0000256" key="4">
    <source>
        <dbReference type="ARBA" id="ARBA00022692"/>
    </source>
</evidence>
<organism evidence="9 10">
    <name type="scientific">Eisenbergiella massiliensis</name>
    <dbReference type="NCBI Taxonomy" id="1720294"/>
    <lineage>
        <taxon>Bacteria</taxon>
        <taxon>Bacillati</taxon>
        <taxon>Bacillota</taxon>
        <taxon>Clostridia</taxon>
        <taxon>Lachnospirales</taxon>
        <taxon>Lachnospiraceae</taxon>
        <taxon>Eisenbergiella</taxon>
    </lineage>
</organism>
<feature type="domain" description="ABC transmembrane type-1" evidence="8">
    <location>
        <begin position="74"/>
        <end position="296"/>
    </location>
</feature>
<feature type="transmembrane region" description="Helical" evidence="7">
    <location>
        <begin position="165"/>
        <end position="188"/>
    </location>
</feature>
<feature type="transmembrane region" description="Helical" evidence="7">
    <location>
        <begin position="209"/>
        <end position="234"/>
    </location>
</feature>
<name>A0A3E3IDV2_9FIRM</name>
<comment type="subcellular location">
    <subcellularLocation>
        <location evidence="1 7">Cell membrane</location>
        <topology evidence="1 7">Multi-pass membrane protein</topology>
    </subcellularLocation>
</comment>
<evidence type="ECO:0000256" key="5">
    <source>
        <dbReference type="ARBA" id="ARBA00022989"/>
    </source>
</evidence>
<dbReference type="InterPro" id="IPR035906">
    <property type="entry name" value="MetI-like_sf"/>
</dbReference>
<proteinExistence type="inferred from homology"/>
<keyword evidence="2 7" id="KW-0813">Transport</keyword>
<dbReference type="EMBL" id="QVLV01000001">
    <property type="protein sequence ID" value="RGE65249.1"/>
    <property type="molecule type" value="Genomic_DNA"/>
</dbReference>
<protein>
    <submittedName>
        <fullName evidence="9">Sugar ABC transporter permease</fullName>
    </submittedName>
</protein>
<feature type="transmembrane region" description="Helical" evidence="7">
    <location>
        <begin position="78"/>
        <end position="99"/>
    </location>
</feature>
<dbReference type="GO" id="GO:0005886">
    <property type="term" value="C:plasma membrane"/>
    <property type="evidence" value="ECO:0007669"/>
    <property type="project" value="UniProtKB-SubCell"/>
</dbReference>
<reference evidence="9" key="1">
    <citation type="submission" date="2018-08" db="EMBL/GenBank/DDBJ databases">
        <title>A genome reference for cultivated species of the human gut microbiota.</title>
        <authorList>
            <person name="Zou Y."/>
            <person name="Xue W."/>
            <person name="Luo G."/>
        </authorList>
    </citation>
    <scope>NUCLEOTIDE SEQUENCE [LARGE SCALE GENOMIC DNA]</scope>
    <source>
        <strain evidence="9">TF05-5AC</strain>
    </source>
</reference>
<evidence type="ECO:0000256" key="1">
    <source>
        <dbReference type="ARBA" id="ARBA00004651"/>
    </source>
</evidence>
<dbReference type="Proteomes" id="UP000260812">
    <property type="component" value="Unassembled WGS sequence"/>
</dbReference>
<feature type="transmembrane region" description="Helical" evidence="7">
    <location>
        <begin position="111"/>
        <end position="134"/>
    </location>
</feature>
<evidence type="ECO:0000256" key="7">
    <source>
        <dbReference type="RuleBase" id="RU363032"/>
    </source>
</evidence>
<evidence type="ECO:0000256" key="2">
    <source>
        <dbReference type="ARBA" id="ARBA00022448"/>
    </source>
</evidence>
<dbReference type="Pfam" id="PF00528">
    <property type="entry name" value="BPD_transp_1"/>
    <property type="match status" value="1"/>
</dbReference>
<feature type="transmembrane region" description="Helical" evidence="7">
    <location>
        <begin position="15"/>
        <end position="41"/>
    </location>
</feature>
<dbReference type="Gene3D" id="1.10.3720.10">
    <property type="entry name" value="MetI-like"/>
    <property type="match status" value="1"/>
</dbReference>
<keyword evidence="10" id="KW-1185">Reference proteome</keyword>
<evidence type="ECO:0000256" key="3">
    <source>
        <dbReference type="ARBA" id="ARBA00022475"/>
    </source>
</evidence>
<dbReference type="SUPFAM" id="SSF161098">
    <property type="entry name" value="MetI-like"/>
    <property type="match status" value="1"/>
</dbReference>